<dbReference type="EMBL" id="JAHUTI010040668">
    <property type="protein sequence ID" value="MED6245441.1"/>
    <property type="molecule type" value="Genomic_DNA"/>
</dbReference>
<gene>
    <name evidence="1" type="ORF">ATANTOWER_003167</name>
</gene>
<organism evidence="1 2">
    <name type="scientific">Ataeniobius toweri</name>
    <dbReference type="NCBI Taxonomy" id="208326"/>
    <lineage>
        <taxon>Eukaryota</taxon>
        <taxon>Metazoa</taxon>
        <taxon>Chordata</taxon>
        <taxon>Craniata</taxon>
        <taxon>Vertebrata</taxon>
        <taxon>Euteleostomi</taxon>
        <taxon>Actinopterygii</taxon>
        <taxon>Neopterygii</taxon>
        <taxon>Teleostei</taxon>
        <taxon>Neoteleostei</taxon>
        <taxon>Acanthomorphata</taxon>
        <taxon>Ovalentaria</taxon>
        <taxon>Atherinomorphae</taxon>
        <taxon>Cyprinodontiformes</taxon>
        <taxon>Goodeidae</taxon>
        <taxon>Ataeniobius</taxon>
    </lineage>
</organism>
<evidence type="ECO:0000313" key="2">
    <source>
        <dbReference type="Proteomes" id="UP001345963"/>
    </source>
</evidence>
<proteinExistence type="predicted"/>
<evidence type="ECO:0000313" key="1">
    <source>
        <dbReference type="EMBL" id="MED6245441.1"/>
    </source>
</evidence>
<reference evidence="1 2" key="1">
    <citation type="submission" date="2021-07" db="EMBL/GenBank/DDBJ databases">
        <authorList>
            <person name="Palmer J.M."/>
        </authorList>
    </citation>
    <scope>NUCLEOTIDE SEQUENCE [LARGE SCALE GENOMIC DNA]</scope>
    <source>
        <strain evidence="1 2">AT_MEX2019</strain>
        <tissue evidence="1">Muscle</tissue>
    </source>
</reference>
<comment type="caution">
    <text evidence="1">The sequence shown here is derived from an EMBL/GenBank/DDBJ whole genome shotgun (WGS) entry which is preliminary data.</text>
</comment>
<accession>A0ABU7B4Q3</accession>
<sequence length="68" mass="7787">MEEGSWVPARHILEKFLIRVSSFTGSILTNLAVHLKLDLEEGTQFRLSLSPRLMLPSFIVLFSSHYLN</sequence>
<protein>
    <submittedName>
        <fullName evidence="1">Uncharacterized protein</fullName>
    </submittedName>
</protein>
<dbReference type="Proteomes" id="UP001345963">
    <property type="component" value="Unassembled WGS sequence"/>
</dbReference>
<name>A0ABU7B4Q3_9TELE</name>
<keyword evidence="2" id="KW-1185">Reference proteome</keyword>